<feature type="region of interest" description="Disordered" evidence="1">
    <location>
        <begin position="262"/>
        <end position="281"/>
    </location>
</feature>
<evidence type="ECO:0000313" key="2">
    <source>
        <dbReference type="EMBL" id="CAH7685557.1"/>
    </source>
</evidence>
<feature type="compositionally biased region" description="Basic and acidic residues" evidence="1">
    <location>
        <begin position="189"/>
        <end position="201"/>
    </location>
</feature>
<accession>A0AAV0BFL7</accession>
<keyword evidence="3" id="KW-1185">Reference proteome</keyword>
<feature type="compositionally biased region" description="Low complexity" evidence="1">
    <location>
        <begin position="169"/>
        <end position="182"/>
    </location>
</feature>
<feature type="region of interest" description="Disordered" evidence="1">
    <location>
        <begin position="361"/>
        <end position="382"/>
    </location>
</feature>
<feature type="compositionally biased region" description="Acidic residues" evidence="1">
    <location>
        <begin position="222"/>
        <end position="252"/>
    </location>
</feature>
<organism evidence="2 3">
    <name type="scientific">Phakopsora pachyrhizi</name>
    <name type="common">Asian soybean rust disease fungus</name>
    <dbReference type="NCBI Taxonomy" id="170000"/>
    <lineage>
        <taxon>Eukaryota</taxon>
        <taxon>Fungi</taxon>
        <taxon>Dikarya</taxon>
        <taxon>Basidiomycota</taxon>
        <taxon>Pucciniomycotina</taxon>
        <taxon>Pucciniomycetes</taxon>
        <taxon>Pucciniales</taxon>
        <taxon>Phakopsoraceae</taxon>
        <taxon>Phakopsora</taxon>
    </lineage>
</organism>
<sequence>MNEAEMDSYIDLTERFLLNDGPIPKDIQLRERFFPRITQQQSVQRTFASNHTDNSFPCNFDSYNSLNSISSLYNSSYHDDYSNNLLRTGNSTTVLTESEQIDKRIDRFRSIYQGIKKSLVYEPITEKTVNDLLLSSNSKKSVKDKEENLNGVRKEGDASRRSKMNEGNSVVLETSSLTSLSSSEEDEEKEKTSGCHERNEEGDNGDEATEEAMERIEREVKEGDDEEQQDEEENSEGNEEESEEGSGSTDDEGGVHLVGYDSELSEGQSESTTMANSDDEIDRDEGRCIDRRKDWIRLSYRIFEKMNEIIGIIDEDSASKNENSVYRKQYDSGRLSFEGLVMVVNLKLFYKIDDLEESGDFEGKASKKRMRENSEGKKKEGDKLLKATDGCIMKDLGDDQTKDIANDSGGVKESQEKSHEKRKNNR</sequence>
<comment type="caution">
    <text evidence="2">The sequence shown here is derived from an EMBL/GenBank/DDBJ whole genome shotgun (WGS) entry which is preliminary data.</text>
</comment>
<reference evidence="2" key="1">
    <citation type="submission" date="2022-06" db="EMBL/GenBank/DDBJ databases">
        <authorList>
            <consortium name="SYNGENTA / RWTH Aachen University"/>
        </authorList>
    </citation>
    <scope>NUCLEOTIDE SEQUENCE</scope>
</reference>
<protein>
    <submittedName>
        <fullName evidence="2">Expressed protein</fullName>
    </submittedName>
</protein>
<dbReference type="Proteomes" id="UP001153365">
    <property type="component" value="Unassembled WGS sequence"/>
</dbReference>
<feature type="compositionally biased region" description="Acidic residues" evidence="1">
    <location>
        <begin position="202"/>
        <end position="211"/>
    </location>
</feature>
<feature type="compositionally biased region" description="Basic and acidic residues" evidence="1">
    <location>
        <begin position="212"/>
        <end position="221"/>
    </location>
</feature>
<dbReference type="EMBL" id="CALTRL010005729">
    <property type="protein sequence ID" value="CAH7685557.1"/>
    <property type="molecule type" value="Genomic_DNA"/>
</dbReference>
<gene>
    <name evidence="2" type="ORF">PPACK8108_LOCUS20102</name>
</gene>
<evidence type="ECO:0000256" key="1">
    <source>
        <dbReference type="SAM" id="MobiDB-lite"/>
    </source>
</evidence>
<feature type="region of interest" description="Disordered" evidence="1">
    <location>
        <begin position="394"/>
        <end position="426"/>
    </location>
</feature>
<evidence type="ECO:0000313" key="3">
    <source>
        <dbReference type="Proteomes" id="UP001153365"/>
    </source>
</evidence>
<dbReference type="AlphaFoldDB" id="A0AAV0BFL7"/>
<feature type="compositionally biased region" description="Polar residues" evidence="1">
    <location>
        <begin position="265"/>
        <end position="276"/>
    </location>
</feature>
<name>A0AAV0BFL7_PHAPC</name>
<feature type="compositionally biased region" description="Basic and acidic residues" evidence="1">
    <location>
        <begin position="141"/>
        <end position="164"/>
    </location>
</feature>
<feature type="region of interest" description="Disordered" evidence="1">
    <location>
        <begin position="140"/>
        <end position="257"/>
    </location>
</feature>
<proteinExistence type="predicted"/>
<feature type="compositionally biased region" description="Basic and acidic residues" evidence="1">
    <location>
        <begin position="395"/>
        <end position="405"/>
    </location>
</feature>